<dbReference type="EMBL" id="JAHWGI010000293">
    <property type="protein sequence ID" value="KAK3912439.1"/>
    <property type="molecule type" value="Genomic_DNA"/>
</dbReference>
<accession>A0AAE1LBA1</accession>
<dbReference type="Proteomes" id="UP001219518">
    <property type="component" value="Unassembled WGS sequence"/>
</dbReference>
<comment type="caution">
    <text evidence="1">The sequence shown here is derived from an EMBL/GenBank/DDBJ whole genome shotgun (WGS) entry which is preliminary data.</text>
</comment>
<evidence type="ECO:0000313" key="2">
    <source>
        <dbReference type="Proteomes" id="UP001219518"/>
    </source>
</evidence>
<reference evidence="1" key="1">
    <citation type="submission" date="2021-07" db="EMBL/GenBank/DDBJ databases">
        <authorList>
            <person name="Catto M.A."/>
            <person name="Jacobson A."/>
            <person name="Kennedy G."/>
            <person name="Labadie P."/>
            <person name="Hunt B.G."/>
            <person name="Srinivasan R."/>
        </authorList>
    </citation>
    <scope>NUCLEOTIDE SEQUENCE</scope>
    <source>
        <strain evidence="1">PL_HMW_Pooled</strain>
        <tissue evidence="1">Head</tissue>
    </source>
</reference>
<gene>
    <name evidence="1" type="ORF">KUF71_022009</name>
</gene>
<proteinExistence type="predicted"/>
<keyword evidence="2" id="KW-1185">Reference proteome</keyword>
<protein>
    <submittedName>
        <fullName evidence="1">Protein TIFY 5B</fullName>
    </submittedName>
</protein>
<evidence type="ECO:0000313" key="1">
    <source>
        <dbReference type="EMBL" id="KAK3912439.1"/>
    </source>
</evidence>
<reference evidence="1" key="2">
    <citation type="journal article" date="2023" name="BMC Genomics">
        <title>Pest status, molecular evolution, and epigenetic factors derived from the genome assembly of Frankliniella fusca, a thysanopteran phytovirus vector.</title>
        <authorList>
            <person name="Catto M.A."/>
            <person name="Labadie P.E."/>
            <person name="Jacobson A.L."/>
            <person name="Kennedy G.G."/>
            <person name="Srinivasan R."/>
            <person name="Hunt B.G."/>
        </authorList>
    </citation>
    <scope>NUCLEOTIDE SEQUENCE</scope>
    <source>
        <strain evidence="1">PL_HMW_Pooled</strain>
    </source>
</reference>
<dbReference type="AlphaFoldDB" id="A0AAE1LBA1"/>
<name>A0AAE1LBA1_9NEOP</name>
<sequence>MCCESDPSNMPVNESVVVSVPDTEQLIEVDSDGDDVQTDVQLATSSSPLAIPNNSTRFLTQSCSCPAQSHFASWMLKACTLCDVQKSSGNIRILTSYVLHFKVDHNNPYIYHRTSPRSCLVHIESGTEKNFEKPQSISNLKWLVICGFYR</sequence>
<organism evidence="1 2">
    <name type="scientific">Frankliniella fusca</name>
    <dbReference type="NCBI Taxonomy" id="407009"/>
    <lineage>
        <taxon>Eukaryota</taxon>
        <taxon>Metazoa</taxon>
        <taxon>Ecdysozoa</taxon>
        <taxon>Arthropoda</taxon>
        <taxon>Hexapoda</taxon>
        <taxon>Insecta</taxon>
        <taxon>Pterygota</taxon>
        <taxon>Neoptera</taxon>
        <taxon>Paraneoptera</taxon>
        <taxon>Thysanoptera</taxon>
        <taxon>Terebrantia</taxon>
        <taxon>Thripoidea</taxon>
        <taxon>Thripidae</taxon>
        <taxon>Frankliniella</taxon>
    </lineage>
</organism>